<accession>A0A146K6F4</accession>
<reference evidence="3" key="1">
    <citation type="submission" date="2015-07" db="EMBL/GenBank/DDBJ databases">
        <title>Adaptation to a free-living lifestyle via gene acquisitions in the diplomonad Trepomonas sp. PC1.</title>
        <authorList>
            <person name="Xu F."/>
            <person name="Jerlstrom-Hultqvist J."/>
            <person name="Kolisko M."/>
            <person name="Simpson A.G.B."/>
            <person name="Roger A.J."/>
            <person name="Svard S.G."/>
            <person name="Andersson J.O."/>
        </authorList>
    </citation>
    <scope>NUCLEOTIDE SEQUENCE</scope>
    <source>
        <strain evidence="3">PC1</strain>
    </source>
</reference>
<proteinExistence type="predicted"/>
<dbReference type="PROSITE" id="PS50222">
    <property type="entry name" value="EF_HAND_2"/>
    <property type="match status" value="1"/>
</dbReference>
<feature type="domain" description="EF-hand" evidence="2">
    <location>
        <begin position="17"/>
        <end position="52"/>
    </location>
</feature>
<evidence type="ECO:0000256" key="1">
    <source>
        <dbReference type="ARBA" id="ARBA00022837"/>
    </source>
</evidence>
<evidence type="ECO:0000313" key="3">
    <source>
        <dbReference type="EMBL" id="JAP91978.1"/>
    </source>
</evidence>
<dbReference type="SUPFAM" id="SSF47473">
    <property type="entry name" value="EF-hand"/>
    <property type="match status" value="1"/>
</dbReference>
<evidence type="ECO:0000259" key="2">
    <source>
        <dbReference type="PROSITE" id="PS50222"/>
    </source>
</evidence>
<dbReference type="InterPro" id="IPR018247">
    <property type="entry name" value="EF_Hand_1_Ca_BS"/>
</dbReference>
<sequence length="83" mass="9681">MVYNQAVQQQQGMQQMVMNPMLQQRFMEIDRNRSGTISVDEIGRGYSNLRFPVSSARMLLRGITELPFIDINTFPMFDSYINN</sequence>
<name>A0A146K6F4_9EUKA</name>
<organism evidence="3">
    <name type="scientific">Trepomonas sp. PC1</name>
    <dbReference type="NCBI Taxonomy" id="1076344"/>
    <lineage>
        <taxon>Eukaryota</taxon>
        <taxon>Metamonada</taxon>
        <taxon>Diplomonadida</taxon>
        <taxon>Hexamitidae</taxon>
        <taxon>Hexamitinae</taxon>
        <taxon>Trepomonas</taxon>
    </lineage>
</organism>
<keyword evidence="1" id="KW-0106">Calcium</keyword>
<dbReference type="PROSITE" id="PS00018">
    <property type="entry name" value="EF_HAND_1"/>
    <property type="match status" value="1"/>
</dbReference>
<protein>
    <recommendedName>
        <fullName evidence="2">EF-hand domain-containing protein</fullName>
    </recommendedName>
</protein>
<dbReference type="Gene3D" id="1.10.238.10">
    <property type="entry name" value="EF-hand"/>
    <property type="match status" value="1"/>
</dbReference>
<dbReference type="InterPro" id="IPR002048">
    <property type="entry name" value="EF_hand_dom"/>
</dbReference>
<dbReference type="AlphaFoldDB" id="A0A146K6F4"/>
<feature type="non-terminal residue" evidence="3">
    <location>
        <position position="83"/>
    </location>
</feature>
<gene>
    <name evidence="3" type="ORF">TPC1_16226</name>
</gene>
<dbReference type="GO" id="GO:0005509">
    <property type="term" value="F:calcium ion binding"/>
    <property type="evidence" value="ECO:0007669"/>
    <property type="project" value="InterPro"/>
</dbReference>
<dbReference type="InterPro" id="IPR011992">
    <property type="entry name" value="EF-hand-dom_pair"/>
</dbReference>
<dbReference type="EMBL" id="GDID01004628">
    <property type="protein sequence ID" value="JAP91978.1"/>
    <property type="molecule type" value="Transcribed_RNA"/>
</dbReference>